<feature type="transmembrane region" description="Helical" evidence="1">
    <location>
        <begin position="34"/>
        <end position="54"/>
    </location>
</feature>
<dbReference type="EMBL" id="JAYMYQ010000006">
    <property type="protein sequence ID" value="KAK7323403.1"/>
    <property type="molecule type" value="Genomic_DNA"/>
</dbReference>
<dbReference type="AlphaFoldDB" id="A0AAN9QA07"/>
<name>A0AAN9QA07_CANGL</name>
<organism evidence="2 3">
    <name type="scientific">Canavalia gladiata</name>
    <name type="common">Sword bean</name>
    <name type="synonym">Dolichos gladiatus</name>
    <dbReference type="NCBI Taxonomy" id="3824"/>
    <lineage>
        <taxon>Eukaryota</taxon>
        <taxon>Viridiplantae</taxon>
        <taxon>Streptophyta</taxon>
        <taxon>Embryophyta</taxon>
        <taxon>Tracheophyta</taxon>
        <taxon>Spermatophyta</taxon>
        <taxon>Magnoliopsida</taxon>
        <taxon>eudicotyledons</taxon>
        <taxon>Gunneridae</taxon>
        <taxon>Pentapetalae</taxon>
        <taxon>rosids</taxon>
        <taxon>fabids</taxon>
        <taxon>Fabales</taxon>
        <taxon>Fabaceae</taxon>
        <taxon>Papilionoideae</taxon>
        <taxon>50 kb inversion clade</taxon>
        <taxon>NPAAA clade</taxon>
        <taxon>indigoferoid/millettioid clade</taxon>
        <taxon>Phaseoleae</taxon>
        <taxon>Canavalia</taxon>
    </lineage>
</organism>
<keyword evidence="1" id="KW-0472">Membrane</keyword>
<keyword evidence="3" id="KW-1185">Reference proteome</keyword>
<keyword evidence="1" id="KW-1133">Transmembrane helix</keyword>
<sequence>MNPYSSCRLLRFWIVLAGSDRWKQFGYMHKNCHFLRMIGLLMTCPATAFTVSILDLLCSNIPLSNLLTVPILAKHAFSTTRPAESKASNGCTATHTTLRILKDMVYARLQFKAYIPSNLMPKRERRFYGLVVPHRKNEGLVRVIPIYFQSLHGEILEFLAFMVSKCKPLPPVATMTSMFIDPFPRALLAAMQKRFPITNWMMLTNAHFNQSPMRKGPHLHSNKEYTNGI</sequence>
<comment type="caution">
    <text evidence="2">The sequence shown here is derived from an EMBL/GenBank/DDBJ whole genome shotgun (WGS) entry which is preliminary data.</text>
</comment>
<evidence type="ECO:0000313" key="3">
    <source>
        <dbReference type="Proteomes" id="UP001367508"/>
    </source>
</evidence>
<gene>
    <name evidence="2" type="ORF">VNO77_26875</name>
</gene>
<keyword evidence="1" id="KW-0812">Transmembrane</keyword>
<evidence type="ECO:0000256" key="1">
    <source>
        <dbReference type="SAM" id="Phobius"/>
    </source>
</evidence>
<protein>
    <submittedName>
        <fullName evidence="2">Uncharacterized protein</fullName>
    </submittedName>
</protein>
<evidence type="ECO:0000313" key="2">
    <source>
        <dbReference type="EMBL" id="KAK7323403.1"/>
    </source>
</evidence>
<proteinExistence type="predicted"/>
<reference evidence="2 3" key="1">
    <citation type="submission" date="2024-01" db="EMBL/GenBank/DDBJ databases">
        <title>The genomes of 5 underutilized Papilionoideae crops provide insights into root nodulation and disease resistanc.</title>
        <authorList>
            <person name="Jiang F."/>
        </authorList>
    </citation>
    <scope>NUCLEOTIDE SEQUENCE [LARGE SCALE GENOMIC DNA]</scope>
    <source>
        <strain evidence="2">LVBAO_FW01</strain>
        <tissue evidence="2">Leaves</tissue>
    </source>
</reference>
<dbReference type="Proteomes" id="UP001367508">
    <property type="component" value="Unassembled WGS sequence"/>
</dbReference>
<accession>A0AAN9QA07</accession>